<feature type="region of interest" description="Disordered" evidence="1">
    <location>
        <begin position="15"/>
        <end position="63"/>
    </location>
</feature>
<reference evidence="3 4" key="1">
    <citation type="submission" date="2020-08" db="EMBL/GenBank/DDBJ databases">
        <title>Aphidius gifuensis genome sequencing and assembly.</title>
        <authorList>
            <person name="Du Z."/>
        </authorList>
    </citation>
    <scope>NUCLEOTIDE SEQUENCE [LARGE SCALE GENOMIC DNA]</scope>
    <source>
        <strain evidence="3">YNYX2018</strain>
        <tissue evidence="3">Adults</tissue>
    </source>
</reference>
<feature type="compositionally biased region" description="Low complexity" evidence="1">
    <location>
        <begin position="18"/>
        <end position="32"/>
    </location>
</feature>
<accession>A0A835CPT7</accession>
<organism evidence="3 4">
    <name type="scientific">Aphidius gifuensis</name>
    <name type="common">Parasitoid wasp</name>
    <dbReference type="NCBI Taxonomy" id="684658"/>
    <lineage>
        <taxon>Eukaryota</taxon>
        <taxon>Metazoa</taxon>
        <taxon>Ecdysozoa</taxon>
        <taxon>Arthropoda</taxon>
        <taxon>Hexapoda</taxon>
        <taxon>Insecta</taxon>
        <taxon>Pterygota</taxon>
        <taxon>Neoptera</taxon>
        <taxon>Endopterygota</taxon>
        <taxon>Hymenoptera</taxon>
        <taxon>Apocrita</taxon>
        <taxon>Ichneumonoidea</taxon>
        <taxon>Braconidae</taxon>
        <taxon>Aphidiinae</taxon>
        <taxon>Aphidius</taxon>
    </lineage>
</organism>
<proteinExistence type="predicted"/>
<feature type="compositionally biased region" description="Polar residues" evidence="1">
    <location>
        <begin position="33"/>
        <end position="46"/>
    </location>
</feature>
<dbReference type="Proteomes" id="UP000639338">
    <property type="component" value="Unassembled WGS sequence"/>
</dbReference>
<dbReference type="GO" id="GO:0003677">
    <property type="term" value="F:DNA binding"/>
    <property type="evidence" value="ECO:0007669"/>
    <property type="project" value="InterPro"/>
</dbReference>
<protein>
    <recommendedName>
        <fullName evidence="2">BEN domain-containing protein</fullName>
    </recommendedName>
</protein>
<dbReference type="AlphaFoldDB" id="A0A835CPT7"/>
<dbReference type="EMBL" id="JACMRX010000004">
    <property type="protein sequence ID" value="KAF7991009.1"/>
    <property type="molecule type" value="Genomic_DNA"/>
</dbReference>
<dbReference type="PROSITE" id="PS51457">
    <property type="entry name" value="BEN"/>
    <property type="match status" value="1"/>
</dbReference>
<evidence type="ECO:0000313" key="3">
    <source>
        <dbReference type="EMBL" id="KAF7991009.1"/>
    </source>
</evidence>
<evidence type="ECO:0000259" key="2">
    <source>
        <dbReference type="PROSITE" id="PS51457"/>
    </source>
</evidence>
<dbReference type="InterPro" id="IPR018379">
    <property type="entry name" value="BEN_domain"/>
</dbReference>
<dbReference type="Gene3D" id="1.10.10.2590">
    <property type="entry name" value="BEN domain"/>
    <property type="match status" value="1"/>
</dbReference>
<evidence type="ECO:0000256" key="1">
    <source>
        <dbReference type="SAM" id="MobiDB-lite"/>
    </source>
</evidence>
<evidence type="ECO:0000313" key="4">
    <source>
        <dbReference type="Proteomes" id="UP000639338"/>
    </source>
</evidence>
<name>A0A835CPT7_APHGI</name>
<keyword evidence="4" id="KW-1185">Reference proteome</keyword>
<comment type="caution">
    <text evidence="3">The sequence shown here is derived from an EMBL/GenBank/DDBJ whole genome shotgun (WGS) entry which is preliminary data.</text>
</comment>
<feature type="domain" description="BEN" evidence="2">
    <location>
        <begin position="144"/>
        <end position="242"/>
    </location>
</feature>
<gene>
    <name evidence="3" type="ORF">HCN44_000814</name>
</gene>
<sequence>MVHVKNAGIIANEKPISSEDSSFGSVSDSFNSPKISPNQTGRLNSITDDDELQQDNQAQRSTSTIGYDELQDSFFLSGNETNPTIENNQLIQQPQDLQKLLLNFYKNTEIHQTNITEQINQQSSNSWQFRFNRGEANALELIEGSGVFISKSVIDLCKKTCTSQVSLARALLDGVFTHEALSTCSRTGRGLKKALDKNAMATILLDSDRSSPEKRLDNQPSILEQANYAKIPDTKIGMTRIQ</sequence>
<dbReference type="Pfam" id="PF10523">
    <property type="entry name" value="BEN"/>
    <property type="match status" value="1"/>
</dbReference>
<feature type="compositionally biased region" description="Polar residues" evidence="1">
    <location>
        <begin position="54"/>
        <end position="63"/>
    </location>
</feature>